<keyword evidence="3" id="KW-1003">Cell membrane</keyword>
<gene>
    <name evidence="10" type="ORF">HC352_01345</name>
</gene>
<sequence>MSKGVVVTDANVARSSAKGPDRSTIRMSQAPDSESGSNPHSLRTYVNSLARRSPARLAMLVFGALILTITLLLMLPFSSTTPGSVSFVNALFTATSAVCVTGLTVVDTATQWTVFGDIVLALGIQIGGLGVMVIASILALAVSRHLGLTQRMLAATETKSRLGDVGALLKAVIATSLVAESILTLIFLGTFVGLDSSFVSALGHSLFMAVSTFNNAGFVVLADGLGQFVGNWAVSLPIILGTIIGAVGFPVTLNIAQNLRNPRAWTLHSKLTLVTYGFLLGISIVMIGLLEWNNPATLGHLNGSERVLTTLFHATTPRSSGLATLDVGQMQQSTWFFIDVMMFIGGGSASTGGGIKVTTFAVLALAILAEARGDRDTEAFGKRIPPDVVRLAISATFLGAFLVGSATLAITHITDLSFAQVLFEVISAFATCGLSTGITPILPDSAKIILVVLMYLGRVGTMTLAAALALRNRRRVIRLPEERPVIG</sequence>
<evidence type="ECO:0000256" key="5">
    <source>
        <dbReference type="ARBA" id="ARBA00022989"/>
    </source>
</evidence>
<dbReference type="GO" id="GO:0005886">
    <property type="term" value="C:plasma membrane"/>
    <property type="evidence" value="ECO:0007669"/>
    <property type="project" value="UniProtKB-SubCell"/>
</dbReference>
<comment type="subcellular location">
    <subcellularLocation>
        <location evidence="1">Cell membrane</location>
        <topology evidence="1">Multi-pass membrane protein</topology>
    </subcellularLocation>
</comment>
<dbReference type="PANTHER" id="PTHR32024:SF1">
    <property type="entry name" value="KTR SYSTEM POTASSIUM UPTAKE PROTEIN B"/>
    <property type="match status" value="1"/>
</dbReference>
<dbReference type="Pfam" id="PF02386">
    <property type="entry name" value="TrkH"/>
    <property type="match status" value="1"/>
</dbReference>
<keyword evidence="4 9" id="KW-0812">Transmembrane</keyword>
<reference evidence="10 11" key="1">
    <citation type="submission" date="2020-03" db="EMBL/GenBank/DDBJ databases">
        <title>Complete genome of Arcanobacterium buesumensis sp. nov. strain 2701.</title>
        <authorList>
            <person name="Borowiak M."/>
            <person name="Alssahen M."/>
            <person name="Laemmler C."/>
            <person name="Malorny B."/>
            <person name="Hassan A."/>
            <person name="Prenger-Berninghoff E."/>
            <person name="Ploetz M."/>
            <person name="Abdulmawjood A."/>
        </authorList>
    </citation>
    <scope>NUCLEOTIDE SEQUENCE [LARGE SCALE GENOMIC DNA]</scope>
    <source>
        <strain evidence="10 11">2701</strain>
    </source>
</reference>
<keyword evidence="2" id="KW-0813">Transport</keyword>
<name>A0A6H2EIA1_9ACTO</name>
<accession>A0A6H2EIA1</accession>
<feature type="transmembrane region" description="Helical" evidence="9">
    <location>
        <begin position="233"/>
        <end position="253"/>
    </location>
</feature>
<feature type="region of interest" description="Disordered" evidence="8">
    <location>
        <begin position="1"/>
        <end position="40"/>
    </location>
</feature>
<dbReference type="Proteomes" id="UP000502298">
    <property type="component" value="Chromosome"/>
</dbReference>
<keyword evidence="7 9" id="KW-0472">Membrane</keyword>
<proteinExistence type="predicted"/>
<feature type="transmembrane region" description="Helical" evidence="9">
    <location>
        <begin position="118"/>
        <end position="142"/>
    </location>
</feature>
<dbReference type="EMBL" id="CP050804">
    <property type="protein sequence ID" value="QJC21295.1"/>
    <property type="molecule type" value="Genomic_DNA"/>
</dbReference>
<keyword evidence="11" id="KW-1185">Reference proteome</keyword>
<evidence type="ECO:0000256" key="9">
    <source>
        <dbReference type="SAM" id="Phobius"/>
    </source>
</evidence>
<feature type="transmembrane region" description="Helical" evidence="9">
    <location>
        <begin position="87"/>
        <end position="106"/>
    </location>
</feature>
<feature type="transmembrane region" description="Helical" evidence="9">
    <location>
        <begin position="198"/>
        <end position="221"/>
    </location>
</feature>
<feature type="compositionally biased region" description="Polar residues" evidence="8">
    <location>
        <begin position="25"/>
        <end position="40"/>
    </location>
</feature>
<dbReference type="GO" id="GO:0008324">
    <property type="term" value="F:monoatomic cation transmembrane transporter activity"/>
    <property type="evidence" value="ECO:0007669"/>
    <property type="project" value="InterPro"/>
</dbReference>
<protein>
    <submittedName>
        <fullName evidence="10">TrkH family potassium uptake protein</fullName>
    </submittedName>
</protein>
<feature type="transmembrane region" description="Helical" evidence="9">
    <location>
        <begin position="388"/>
        <end position="409"/>
    </location>
</feature>
<evidence type="ECO:0000256" key="2">
    <source>
        <dbReference type="ARBA" id="ARBA00022448"/>
    </source>
</evidence>
<dbReference type="PANTHER" id="PTHR32024">
    <property type="entry name" value="TRK SYSTEM POTASSIUM UPTAKE PROTEIN TRKG-RELATED"/>
    <property type="match status" value="1"/>
</dbReference>
<keyword evidence="6" id="KW-0406">Ion transport</keyword>
<evidence type="ECO:0000313" key="11">
    <source>
        <dbReference type="Proteomes" id="UP000502298"/>
    </source>
</evidence>
<evidence type="ECO:0000256" key="1">
    <source>
        <dbReference type="ARBA" id="ARBA00004651"/>
    </source>
</evidence>
<evidence type="ECO:0000256" key="3">
    <source>
        <dbReference type="ARBA" id="ARBA00022475"/>
    </source>
</evidence>
<dbReference type="RefSeq" id="WP_168917237.1">
    <property type="nucleotide sequence ID" value="NZ_CP050804.1"/>
</dbReference>
<evidence type="ECO:0000256" key="8">
    <source>
        <dbReference type="SAM" id="MobiDB-lite"/>
    </source>
</evidence>
<dbReference type="KEGG" id="arca:HC352_01345"/>
<evidence type="ECO:0000256" key="6">
    <source>
        <dbReference type="ARBA" id="ARBA00023065"/>
    </source>
</evidence>
<feature type="transmembrane region" description="Helical" evidence="9">
    <location>
        <begin position="273"/>
        <end position="292"/>
    </location>
</feature>
<evidence type="ECO:0000256" key="7">
    <source>
        <dbReference type="ARBA" id="ARBA00023136"/>
    </source>
</evidence>
<organism evidence="10 11">
    <name type="scientific">Arcanobacterium buesumense</name>
    <dbReference type="NCBI Taxonomy" id="2722751"/>
    <lineage>
        <taxon>Bacteria</taxon>
        <taxon>Bacillati</taxon>
        <taxon>Actinomycetota</taxon>
        <taxon>Actinomycetes</taxon>
        <taxon>Actinomycetales</taxon>
        <taxon>Actinomycetaceae</taxon>
        <taxon>Arcanobacterium</taxon>
    </lineage>
</organism>
<evidence type="ECO:0000256" key="4">
    <source>
        <dbReference type="ARBA" id="ARBA00022692"/>
    </source>
</evidence>
<feature type="transmembrane region" description="Helical" evidence="9">
    <location>
        <begin position="167"/>
        <end position="192"/>
    </location>
</feature>
<evidence type="ECO:0000313" key="10">
    <source>
        <dbReference type="EMBL" id="QJC21295.1"/>
    </source>
</evidence>
<dbReference type="AlphaFoldDB" id="A0A6H2EIA1"/>
<feature type="transmembrane region" description="Helical" evidence="9">
    <location>
        <begin position="448"/>
        <end position="470"/>
    </location>
</feature>
<feature type="transmembrane region" description="Helical" evidence="9">
    <location>
        <begin position="57"/>
        <end position="75"/>
    </location>
</feature>
<feature type="transmembrane region" description="Helical" evidence="9">
    <location>
        <begin position="340"/>
        <end position="368"/>
    </location>
</feature>
<dbReference type="InterPro" id="IPR003445">
    <property type="entry name" value="Cat_transpt"/>
</dbReference>
<keyword evidence="5 9" id="KW-1133">Transmembrane helix</keyword>
<dbReference type="GO" id="GO:0030001">
    <property type="term" value="P:metal ion transport"/>
    <property type="evidence" value="ECO:0007669"/>
    <property type="project" value="UniProtKB-ARBA"/>
</dbReference>